<dbReference type="SUPFAM" id="SSF56024">
    <property type="entry name" value="Phospholipase D/nuclease"/>
    <property type="match status" value="1"/>
</dbReference>
<dbReference type="Proteomes" id="UP000000437">
    <property type="component" value="Chromosome 11"/>
</dbReference>
<dbReference type="GeneID" id="492689"/>
<reference evidence="8 9" key="2">
    <citation type="submission" date="2025-04" db="UniProtKB">
        <authorList>
            <consortium name="RefSeq"/>
        </authorList>
    </citation>
    <scope>IDENTIFICATION</scope>
    <source>
        <strain evidence="8 9">Tuebingen</strain>
    </source>
</reference>
<dbReference type="RefSeq" id="XP_068080260.1">
    <property type="nucleotide sequence ID" value="XM_068224159.1"/>
</dbReference>
<protein>
    <submittedName>
        <fullName evidence="8">Protein FAM83D isoform X1</fullName>
    </submittedName>
    <submittedName>
        <fullName evidence="9">Protein FAM83D isoform X2</fullName>
    </submittedName>
</protein>
<sequence>MVALQLWDESSGKYSLQCLEDSPGWRTPRKEQDSNLNELYNERHRLALEELVAGGVQSFMGFLKKERMPNFLSEDEIRRVYRAAVVPKTISINGDDSHLDQSGTLDCSSVTYFPEVSDIEPPVLENGWPAFTAGSYRGVTRAVAYFQPSYGECIYSCKEAARRMIRNAKEVIAIVTDSMTDLDIFHDLREACTRRRVPVYILLDQSSVASFLQMCKNLCVHLDELLQMKVRTITGSTYYMRSGARITGKVHERFMLIDGNKVATGSYRFNWTDGKLNSSNLIELSGQITEKFDEEFRILYAQSLPLPVNTRAPSSARNCSLYDHLVLKAPGTPPSYLARTTKPQAERLTSTPARLQTPEIQRMNKDIKEPDRKSNPVSDSSTLGEDLELVLASADPPRLPSTTVNSQTQTVDVTIVSCCDVSTQTTCHTADVSVQTCKEPQNSKPSSEHQKVDSCPPICPQPQDVNFRECFLKITKERQHHYSSIRSKLDHMVTLLSHKRELVDLTNLPLRPGLNRGRKAQQEARQPNTNIDSGIMGTWPKSRGLQ</sequence>
<feature type="compositionally biased region" description="Polar residues" evidence="5">
    <location>
        <begin position="523"/>
        <end position="532"/>
    </location>
</feature>
<feature type="region of interest" description="Disordered" evidence="5">
    <location>
        <begin position="513"/>
        <end position="546"/>
    </location>
</feature>
<evidence type="ECO:0000256" key="1">
    <source>
        <dbReference type="ARBA" id="ARBA00004245"/>
    </source>
</evidence>
<keyword evidence="7" id="KW-1185">Reference proteome</keyword>
<dbReference type="AlphaFoldDB" id="A0AB32U396"/>
<evidence type="ECO:0000256" key="4">
    <source>
        <dbReference type="ARBA" id="ARBA00023212"/>
    </source>
</evidence>
<feature type="region of interest" description="Disordered" evidence="5">
    <location>
        <begin position="342"/>
        <end position="384"/>
    </location>
</feature>
<dbReference type="CTD" id="81610"/>
<dbReference type="CDD" id="cd09184">
    <property type="entry name" value="PLDc_FAM83D_N"/>
    <property type="match status" value="1"/>
</dbReference>
<reference evidence="7" key="1">
    <citation type="journal article" date="2013" name="Nature">
        <title>The zebrafish reference genome sequence and its relationship to the human genome.</title>
        <authorList>
            <consortium name="Genome Reference Consortium Zebrafish"/>
            <person name="Howe K."/>
            <person name="Clark M.D."/>
            <person name="Torroja C.F."/>
            <person name="Torrance J."/>
            <person name="Berthelot C."/>
            <person name="Muffato M."/>
            <person name="Collins J.E."/>
            <person name="Humphray S."/>
            <person name="McLaren K."/>
            <person name="Matthews L."/>
            <person name="McLaren S."/>
            <person name="Sealy I."/>
            <person name="Caccamo M."/>
            <person name="Churcher C."/>
            <person name="Scott C."/>
            <person name="Barrett J.C."/>
            <person name="Koch R."/>
            <person name="Rauch G.J."/>
            <person name="White S."/>
            <person name="Chow W."/>
            <person name="Kilian B."/>
            <person name="Quintais L.T."/>
            <person name="Guerra-Assuncao J.A."/>
            <person name="Zhou Y."/>
            <person name="Gu Y."/>
            <person name="Yen J."/>
            <person name="Vogel J.H."/>
            <person name="Eyre T."/>
            <person name="Redmond S."/>
            <person name="Banerjee R."/>
            <person name="Chi J."/>
            <person name="Fu B."/>
            <person name="Langley E."/>
            <person name="Maguire S.F."/>
            <person name="Laird G.K."/>
            <person name="Lloyd D."/>
            <person name="Kenyon E."/>
            <person name="Donaldson S."/>
            <person name="Sehra H."/>
            <person name="Almeida-King J."/>
            <person name="Loveland J."/>
            <person name="Trevanion S."/>
            <person name="Jones M."/>
            <person name="Quail M."/>
            <person name="Willey D."/>
            <person name="Hunt A."/>
            <person name="Burton J."/>
            <person name="Sims S."/>
            <person name="McLay K."/>
            <person name="Plumb B."/>
            <person name="Davis J."/>
            <person name="Clee C."/>
            <person name="Oliver K."/>
            <person name="Clark R."/>
            <person name="Riddle C."/>
            <person name="Elliot D."/>
            <person name="Eliott D."/>
            <person name="Threadgold G."/>
            <person name="Harden G."/>
            <person name="Ware D."/>
            <person name="Begum S."/>
            <person name="Mortimore B."/>
            <person name="Mortimer B."/>
            <person name="Kerry G."/>
            <person name="Heath P."/>
            <person name="Phillimore B."/>
            <person name="Tracey A."/>
            <person name="Corby N."/>
            <person name="Dunn M."/>
            <person name="Johnson C."/>
            <person name="Wood J."/>
            <person name="Clark S."/>
            <person name="Pelan S."/>
            <person name="Griffiths G."/>
            <person name="Smith M."/>
            <person name="Glithero R."/>
            <person name="Howden P."/>
            <person name="Barker N."/>
            <person name="Lloyd C."/>
            <person name="Stevens C."/>
            <person name="Harley J."/>
            <person name="Holt K."/>
            <person name="Panagiotidis G."/>
            <person name="Lovell J."/>
            <person name="Beasley H."/>
            <person name="Henderson C."/>
            <person name="Gordon D."/>
            <person name="Auger K."/>
            <person name="Wright D."/>
            <person name="Collins J."/>
            <person name="Raisen C."/>
            <person name="Dyer L."/>
            <person name="Leung K."/>
            <person name="Robertson L."/>
            <person name="Ambridge K."/>
            <person name="Leongamornlert D."/>
            <person name="McGuire S."/>
            <person name="Gilderthorp R."/>
            <person name="Griffiths C."/>
            <person name="Manthravadi D."/>
            <person name="Nichol S."/>
            <person name="Barker G."/>
            <person name="Whitehead S."/>
            <person name="Kay M."/>
            <person name="Brown J."/>
            <person name="Murnane C."/>
            <person name="Gray E."/>
            <person name="Humphries M."/>
            <person name="Sycamore N."/>
            <person name="Barker D."/>
            <person name="Saunders D."/>
            <person name="Wallis J."/>
            <person name="Babbage A."/>
            <person name="Hammond S."/>
            <person name="Mashreghi-Mohammadi M."/>
            <person name="Barr L."/>
            <person name="Martin S."/>
            <person name="Wray P."/>
            <person name="Ellington A."/>
            <person name="Matthews N."/>
            <person name="Ellwood M."/>
            <person name="Woodmansey R."/>
            <person name="Clark G."/>
            <person name="Cooper J."/>
            <person name="Cooper J."/>
            <person name="Tromans A."/>
            <person name="Grafham D."/>
            <person name="Skuce C."/>
            <person name="Pandian R."/>
            <person name="Andrews R."/>
            <person name="Harrison E."/>
            <person name="Kimberley A."/>
            <person name="Garnett J."/>
            <person name="Fosker N."/>
            <person name="Hall R."/>
            <person name="Garner P."/>
            <person name="Kelly D."/>
            <person name="Bird C."/>
            <person name="Palmer S."/>
            <person name="Gehring I."/>
            <person name="Berger A."/>
            <person name="Dooley C.M."/>
            <person name="Ersan-Urun Z."/>
            <person name="Eser C."/>
            <person name="Geiger H."/>
            <person name="Geisler M."/>
            <person name="Karotki L."/>
            <person name="Kirn A."/>
            <person name="Konantz J."/>
            <person name="Konantz M."/>
            <person name="Oberlander M."/>
            <person name="Rudolph-Geiger S."/>
            <person name="Teucke M."/>
            <person name="Lanz C."/>
            <person name="Raddatz G."/>
            <person name="Osoegawa K."/>
            <person name="Zhu B."/>
            <person name="Rapp A."/>
            <person name="Widaa S."/>
            <person name="Langford C."/>
            <person name="Yang F."/>
            <person name="Schuster S.C."/>
            <person name="Carter N.P."/>
            <person name="Harrow J."/>
            <person name="Ning Z."/>
            <person name="Herrero J."/>
            <person name="Searle S.M."/>
            <person name="Enright A."/>
            <person name="Geisler R."/>
            <person name="Plasterk R.H."/>
            <person name="Lee C."/>
            <person name="Westerfield M."/>
            <person name="de Jong P.J."/>
            <person name="Zon L.I."/>
            <person name="Postlethwait J.H."/>
            <person name="Nusslein-Volhard C."/>
            <person name="Hubbard T.J."/>
            <person name="Roest Crollius H."/>
            <person name="Rogers J."/>
            <person name="Stemple D.L."/>
        </authorList>
    </citation>
    <scope>NUCLEOTIDE SEQUENCE [LARGE SCALE GENOMIC DNA]</scope>
    <source>
        <strain evidence="7">Tuebingen</strain>
    </source>
</reference>
<name>A0AB32U396_DANRE</name>
<evidence type="ECO:0000259" key="6">
    <source>
        <dbReference type="Pfam" id="PF07894"/>
    </source>
</evidence>
<dbReference type="InterPro" id="IPR050944">
    <property type="entry name" value="FAM83"/>
</dbReference>
<evidence type="ECO:0000256" key="2">
    <source>
        <dbReference type="ARBA" id="ARBA00006937"/>
    </source>
</evidence>
<evidence type="ECO:0000313" key="7">
    <source>
        <dbReference type="Proteomes" id="UP000000437"/>
    </source>
</evidence>
<feature type="domain" description="Scaffolding anchor of CK1" evidence="6">
    <location>
        <begin position="30"/>
        <end position="304"/>
    </location>
</feature>
<dbReference type="Pfam" id="PF07894">
    <property type="entry name" value="SACK1"/>
    <property type="match status" value="1"/>
</dbReference>
<dbReference type="FunFam" id="3.30.870.10:FF:000004">
    <property type="entry name" value="protein FAM83H isoform X2"/>
    <property type="match status" value="1"/>
</dbReference>
<keyword evidence="4" id="KW-0206">Cytoskeleton</keyword>
<organism evidence="7 9">
    <name type="scientific">Danio rerio</name>
    <name type="common">Zebrafish</name>
    <name type="synonym">Brachydanio rerio</name>
    <dbReference type="NCBI Taxonomy" id="7955"/>
    <lineage>
        <taxon>Eukaryota</taxon>
        <taxon>Metazoa</taxon>
        <taxon>Chordata</taxon>
        <taxon>Craniata</taxon>
        <taxon>Vertebrata</taxon>
        <taxon>Euteleostomi</taxon>
        <taxon>Actinopterygii</taxon>
        <taxon>Neopterygii</taxon>
        <taxon>Teleostei</taxon>
        <taxon>Ostariophysi</taxon>
        <taxon>Cypriniformes</taxon>
        <taxon>Danionidae</taxon>
        <taxon>Danioninae</taxon>
        <taxon>Danio</taxon>
    </lineage>
</organism>
<proteinExistence type="inferred from homology"/>
<feature type="compositionally biased region" description="Basic and acidic residues" evidence="5">
    <location>
        <begin position="362"/>
        <end position="374"/>
    </location>
</feature>
<evidence type="ECO:0000313" key="8">
    <source>
        <dbReference type="RefSeq" id="XP_068080259.1"/>
    </source>
</evidence>
<feature type="region of interest" description="Disordered" evidence="5">
    <location>
        <begin position="436"/>
        <end position="455"/>
    </location>
</feature>
<evidence type="ECO:0000256" key="5">
    <source>
        <dbReference type="SAM" id="MobiDB-lite"/>
    </source>
</evidence>
<dbReference type="InterPro" id="IPR012461">
    <property type="entry name" value="SACK1"/>
</dbReference>
<dbReference type="RefSeq" id="XP_068080259.1">
    <property type="nucleotide sequence ID" value="XM_068224158.1"/>
</dbReference>
<evidence type="ECO:0000313" key="10">
    <source>
        <dbReference type="ZFIN" id="ZDB-GENE-041111-264"/>
    </source>
</evidence>
<dbReference type="PANTHER" id="PTHR16181:SF29">
    <property type="entry name" value="PROTEIN FAM83A-RELATED"/>
    <property type="match status" value="1"/>
</dbReference>
<dbReference type="AGR" id="ZFIN:ZDB-GENE-041111-264"/>
<gene>
    <name evidence="8 9 10" type="primary">fam83d</name>
    <name evidence="8 9" type="synonym">im:7149534</name>
    <name evidence="8 9" type="synonym">zgc:162965</name>
</gene>
<accession>A0AB32U396</accession>
<comment type="subcellular location">
    <subcellularLocation>
        <location evidence="1">Cytoplasm</location>
        <location evidence="1">Cytoskeleton</location>
    </subcellularLocation>
</comment>
<feature type="compositionally biased region" description="Polar residues" evidence="5">
    <location>
        <begin position="342"/>
        <end position="354"/>
    </location>
</feature>
<dbReference type="PANTHER" id="PTHR16181">
    <property type="entry name" value="PROTEIN FAM83A-RELATED"/>
    <property type="match status" value="1"/>
</dbReference>
<evidence type="ECO:0000256" key="3">
    <source>
        <dbReference type="ARBA" id="ARBA00022490"/>
    </source>
</evidence>
<dbReference type="GO" id="GO:0005856">
    <property type="term" value="C:cytoskeleton"/>
    <property type="evidence" value="ECO:0007669"/>
    <property type="project" value="UniProtKB-SubCell"/>
</dbReference>
<dbReference type="ZFIN" id="ZDB-GENE-041111-264">
    <property type="gene designation" value="fam83d"/>
</dbReference>
<comment type="similarity">
    <text evidence="2">Belongs to the FAM83 family.</text>
</comment>
<feature type="compositionally biased region" description="Polar residues" evidence="5">
    <location>
        <begin position="436"/>
        <end position="445"/>
    </location>
</feature>
<dbReference type="Gene3D" id="3.30.870.10">
    <property type="entry name" value="Endonuclease Chain A"/>
    <property type="match status" value="1"/>
</dbReference>
<keyword evidence="3" id="KW-0963">Cytoplasm</keyword>
<evidence type="ECO:0000313" key="9">
    <source>
        <dbReference type="RefSeq" id="XP_068080260.1"/>
    </source>
</evidence>